<feature type="signal peptide" evidence="2">
    <location>
        <begin position="1"/>
        <end position="23"/>
    </location>
</feature>
<comment type="caution">
    <text evidence="5">The sequence shown here is derived from an EMBL/GenBank/DDBJ whole genome shotgun (WGS) entry which is preliminary data.</text>
</comment>
<dbReference type="SUPFAM" id="SSF49590">
    <property type="entry name" value="PHL pollen allergen"/>
    <property type="match status" value="1"/>
</dbReference>
<dbReference type="PROSITE" id="PS50843">
    <property type="entry name" value="EXPANSIN_CBD"/>
    <property type="match status" value="1"/>
</dbReference>
<dbReference type="InterPro" id="IPR007112">
    <property type="entry name" value="Expansin/allergen_DPBB_dom"/>
</dbReference>
<dbReference type="InterPro" id="IPR007117">
    <property type="entry name" value="Expansin_CBD"/>
</dbReference>
<dbReference type="InterPro" id="IPR009009">
    <property type="entry name" value="RlpA-like_DPBB"/>
</dbReference>
<organism evidence="5 6">
    <name type="scientific">Datura stramonium</name>
    <name type="common">Jimsonweed</name>
    <name type="synonym">Common thornapple</name>
    <dbReference type="NCBI Taxonomy" id="4076"/>
    <lineage>
        <taxon>Eukaryota</taxon>
        <taxon>Viridiplantae</taxon>
        <taxon>Streptophyta</taxon>
        <taxon>Embryophyta</taxon>
        <taxon>Tracheophyta</taxon>
        <taxon>Spermatophyta</taxon>
        <taxon>Magnoliopsida</taxon>
        <taxon>eudicotyledons</taxon>
        <taxon>Gunneridae</taxon>
        <taxon>Pentapetalae</taxon>
        <taxon>asterids</taxon>
        <taxon>lamiids</taxon>
        <taxon>Solanales</taxon>
        <taxon>Solanaceae</taxon>
        <taxon>Solanoideae</taxon>
        <taxon>Datureae</taxon>
        <taxon>Datura</taxon>
    </lineage>
</organism>
<feature type="domain" description="Expansin-like EG45" evidence="3">
    <location>
        <begin position="44"/>
        <end position="150"/>
    </location>
</feature>
<evidence type="ECO:0008006" key="7">
    <source>
        <dbReference type="Google" id="ProtNLM"/>
    </source>
</evidence>
<proteinExistence type="inferred from homology"/>
<dbReference type="Proteomes" id="UP000823775">
    <property type="component" value="Unassembled WGS sequence"/>
</dbReference>
<dbReference type="InterPro" id="IPR007118">
    <property type="entry name" value="Expan_Lol_pI"/>
</dbReference>
<dbReference type="SMART" id="SM00837">
    <property type="entry name" value="DPBB_1"/>
    <property type="match status" value="1"/>
</dbReference>
<evidence type="ECO:0000259" key="4">
    <source>
        <dbReference type="PROSITE" id="PS50843"/>
    </source>
</evidence>
<dbReference type="Gene3D" id="2.60.40.760">
    <property type="entry name" value="Expansin, cellulose-binding-like domain"/>
    <property type="match status" value="1"/>
</dbReference>
<gene>
    <name evidence="5" type="ORF">HAX54_003465</name>
</gene>
<dbReference type="PRINTS" id="PR01225">
    <property type="entry name" value="EXPANSNFAMLY"/>
</dbReference>
<dbReference type="PANTHER" id="PTHR31692">
    <property type="entry name" value="EXPANSIN-B3"/>
    <property type="match status" value="1"/>
</dbReference>
<reference evidence="5 6" key="1">
    <citation type="journal article" date="2021" name="BMC Genomics">
        <title>Datura genome reveals duplications of psychoactive alkaloid biosynthetic genes and high mutation rate following tissue culture.</title>
        <authorList>
            <person name="Rajewski A."/>
            <person name="Carter-House D."/>
            <person name="Stajich J."/>
            <person name="Litt A."/>
        </authorList>
    </citation>
    <scope>NUCLEOTIDE SEQUENCE [LARGE SCALE GENOMIC DNA]</scope>
    <source>
        <strain evidence="5">AR-01</strain>
    </source>
</reference>
<name>A0ABS8T665_DATST</name>
<dbReference type="InterPro" id="IPR036749">
    <property type="entry name" value="Expansin_CBD_sf"/>
</dbReference>
<dbReference type="Gene3D" id="2.40.40.10">
    <property type="entry name" value="RlpA-like domain"/>
    <property type="match status" value="1"/>
</dbReference>
<comment type="similarity">
    <text evidence="1">Belongs to the expansin family.</text>
</comment>
<keyword evidence="2" id="KW-0732">Signal</keyword>
<evidence type="ECO:0000313" key="6">
    <source>
        <dbReference type="Proteomes" id="UP000823775"/>
    </source>
</evidence>
<evidence type="ECO:0000259" key="3">
    <source>
        <dbReference type="PROSITE" id="PS50842"/>
    </source>
</evidence>
<keyword evidence="6" id="KW-1185">Reference proteome</keyword>
<protein>
    <recommendedName>
        <fullName evidence="7">Expansin-like B1</fullName>
    </recommendedName>
</protein>
<dbReference type="EMBL" id="JACEIK010001159">
    <property type="protein sequence ID" value="MCD7466618.1"/>
    <property type="molecule type" value="Genomic_DNA"/>
</dbReference>
<dbReference type="Pfam" id="PF01357">
    <property type="entry name" value="Expansin_C"/>
    <property type="match status" value="1"/>
</dbReference>
<accession>A0ABS8T665</accession>
<dbReference type="Pfam" id="PF03330">
    <property type="entry name" value="DPBB_1"/>
    <property type="match status" value="1"/>
</dbReference>
<feature type="domain" description="Expansin-like CBD" evidence="4">
    <location>
        <begin position="165"/>
        <end position="248"/>
    </location>
</feature>
<sequence>MGIFVNYSIIVCIIFILPALCYSNQTNASKATFYKTLDGKGTPNGACGYGDYGKYVNNGLVTVASSKLYNNGAGCGACYMVTCKEMAVCSYQGTKVMVTDNGEGPAGTDFILSYEAFGRLAKHPGLAQKLFAKGVVDVDYKRVSCNNYENNNLAFKINEHSNYPAYIAFFPINQGGATDILAIQVYEEKSYKWIAMRRAYGAVFDLANPPSGPLKLRIQVTQGGYTKWVQSKKTLIPSYWKPGTIIQTDIHFP</sequence>
<dbReference type="SUPFAM" id="SSF50685">
    <property type="entry name" value="Barwin-like endoglucanases"/>
    <property type="match status" value="1"/>
</dbReference>
<feature type="chain" id="PRO_5045915325" description="Expansin-like B1" evidence="2">
    <location>
        <begin position="24"/>
        <end position="253"/>
    </location>
</feature>
<evidence type="ECO:0000313" key="5">
    <source>
        <dbReference type="EMBL" id="MCD7466618.1"/>
    </source>
</evidence>
<dbReference type="PANTHER" id="PTHR31692:SF58">
    <property type="entry name" value="EXPANSIN-LIKE B1"/>
    <property type="match status" value="1"/>
</dbReference>
<evidence type="ECO:0000256" key="2">
    <source>
        <dbReference type="SAM" id="SignalP"/>
    </source>
</evidence>
<evidence type="ECO:0000256" key="1">
    <source>
        <dbReference type="RuleBase" id="RU003460"/>
    </source>
</evidence>
<dbReference type="InterPro" id="IPR036908">
    <property type="entry name" value="RlpA-like_sf"/>
</dbReference>
<dbReference type="PROSITE" id="PS50842">
    <property type="entry name" value="EXPANSIN_EG45"/>
    <property type="match status" value="1"/>
</dbReference>